<evidence type="ECO:0000256" key="1">
    <source>
        <dbReference type="ARBA" id="ARBA00004370"/>
    </source>
</evidence>
<evidence type="ECO:0000256" key="2">
    <source>
        <dbReference type="ARBA" id="ARBA00022692"/>
    </source>
</evidence>
<organism evidence="6 7">
    <name type="scientific">Hydrogenophaga bisanensis</name>
    <dbReference type="NCBI Taxonomy" id="439611"/>
    <lineage>
        <taxon>Bacteria</taxon>
        <taxon>Pseudomonadati</taxon>
        <taxon>Pseudomonadota</taxon>
        <taxon>Betaproteobacteria</taxon>
        <taxon>Burkholderiales</taxon>
        <taxon>Comamonadaceae</taxon>
        <taxon>Hydrogenophaga</taxon>
    </lineage>
</organism>
<name>A0ABW2R561_9BURK</name>
<evidence type="ECO:0000256" key="4">
    <source>
        <dbReference type="ARBA" id="ARBA00023136"/>
    </source>
</evidence>
<evidence type="ECO:0000313" key="7">
    <source>
        <dbReference type="Proteomes" id="UP001596495"/>
    </source>
</evidence>
<keyword evidence="2 5" id="KW-0812">Transmembrane</keyword>
<dbReference type="EMBL" id="JBHTBX010000001">
    <property type="protein sequence ID" value="MFC7433001.1"/>
    <property type="molecule type" value="Genomic_DNA"/>
</dbReference>
<evidence type="ECO:0000256" key="3">
    <source>
        <dbReference type="ARBA" id="ARBA00022989"/>
    </source>
</evidence>
<evidence type="ECO:0000256" key="5">
    <source>
        <dbReference type="SAM" id="Phobius"/>
    </source>
</evidence>
<accession>A0ABW2R561</accession>
<dbReference type="InterPro" id="IPR007792">
    <property type="entry name" value="T4SS_VirB3/TrbD/AvhB"/>
</dbReference>
<dbReference type="Proteomes" id="UP001596495">
    <property type="component" value="Unassembled WGS sequence"/>
</dbReference>
<evidence type="ECO:0000313" key="6">
    <source>
        <dbReference type="EMBL" id="MFC7433001.1"/>
    </source>
</evidence>
<keyword evidence="4 5" id="KW-0472">Membrane</keyword>
<sequence>MKKDVLFRGCTRPPMILGVPYIPFLVGAGLPLLLAMYLSLYILLTIPLSVLVMRLMAKKDEMIFRLIGLNLVFRFLPRNHGLYGSAWAFSAARYRSKADRIRPYREYL</sequence>
<protein>
    <submittedName>
        <fullName evidence="6">Type IV secretion system protein VirB3</fullName>
    </submittedName>
</protein>
<gene>
    <name evidence="6" type="ORF">ACFQNJ_00555</name>
</gene>
<comment type="caution">
    <text evidence="6">The sequence shown here is derived from an EMBL/GenBank/DDBJ whole genome shotgun (WGS) entry which is preliminary data.</text>
</comment>
<reference evidence="7" key="1">
    <citation type="journal article" date="2019" name="Int. J. Syst. Evol. Microbiol.">
        <title>The Global Catalogue of Microorganisms (GCM) 10K type strain sequencing project: providing services to taxonomists for standard genome sequencing and annotation.</title>
        <authorList>
            <consortium name="The Broad Institute Genomics Platform"/>
            <consortium name="The Broad Institute Genome Sequencing Center for Infectious Disease"/>
            <person name="Wu L."/>
            <person name="Ma J."/>
        </authorList>
    </citation>
    <scope>NUCLEOTIDE SEQUENCE [LARGE SCALE GENOMIC DNA]</scope>
    <source>
        <strain evidence="7">CCUG 54518</strain>
    </source>
</reference>
<dbReference type="RefSeq" id="WP_374639158.1">
    <property type="nucleotide sequence ID" value="NZ_JBHTBX010000001.1"/>
</dbReference>
<keyword evidence="3 5" id="KW-1133">Transmembrane helix</keyword>
<proteinExistence type="predicted"/>
<keyword evidence="7" id="KW-1185">Reference proteome</keyword>
<feature type="transmembrane region" description="Helical" evidence="5">
    <location>
        <begin position="40"/>
        <end position="57"/>
    </location>
</feature>
<dbReference type="Pfam" id="PF05101">
    <property type="entry name" value="VirB3"/>
    <property type="match status" value="1"/>
</dbReference>
<comment type="subcellular location">
    <subcellularLocation>
        <location evidence="1">Membrane</location>
    </subcellularLocation>
</comment>